<gene>
    <name evidence="6" type="ORF">CVLEPA_LOCUS9256</name>
</gene>
<dbReference type="Gene3D" id="3.40.50.720">
    <property type="entry name" value="NAD(P)-binding Rossmann-like Domain"/>
    <property type="match status" value="1"/>
</dbReference>
<reference evidence="6 7" key="1">
    <citation type="submission" date="2024-02" db="EMBL/GenBank/DDBJ databases">
        <authorList>
            <person name="Daric V."/>
            <person name="Darras S."/>
        </authorList>
    </citation>
    <scope>NUCLEOTIDE SEQUENCE [LARGE SCALE GENOMIC DNA]</scope>
</reference>
<dbReference type="EC" id="1.1.1.184" evidence="4"/>
<keyword evidence="2" id="KW-0521">NADP</keyword>
<sequence>MSASRVAVVTGSNRGIGLATVRSLCSKFEGSVYLTSRNEDRGQEAVKKIRDEGLPVKYHQLDIGSENSIKNFRDSMLDSYGGIDVLINNAGVKSKDTIPIGIQAKYVLGTNFFSTFNVSNLLLPHIKSNGRVVNIAGFVSLRALKQCSTELQEEFRSASITEDQLIMRMNDYINFAEKGTLKENGLPGSAYEFSKLGVSVLSRIQARLLSEQGKNNILLNACCPGWVRTDMGGPKALKSPEEGAETPVYLALLPKGTSEPHGQYVSDKKVRRW</sequence>
<accession>A0ABP0FH26</accession>
<keyword evidence="7" id="KW-1185">Reference proteome</keyword>
<organism evidence="6 7">
    <name type="scientific">Clavelina lepadiformis</name>
    <name type="common">Light-bulb sea squirt</name>
    <name type="synonym">Ascidia lepadiformis</name>
    <dbReference type="NCBI Taxonomy" id="159417"/>
    <lineage>
        <taxon>Eukaryota</taxon>
        <taxon>Metazoa</taxon>
        <taxon>Chordata</taxon>
        <taxon>Tunicata</taxon>
        <taxon>Ascidiacea</taxon>
        <taxon>Aplousobranchia</taxon>
        <taxon>Clavelinidae</taxon>
        <taxon>Clavelina</taxon>
    </lineage>
</organism>
<dbReference type="CDD" id="cd05324">
    <property type="entry name" value="carb_red_PTCR-like_SDR_c"/>
    <property type="match status" value="1"/>
</dbReference>
<keyword evidence="3" id="KW-0560">Oxidoreductase</keyword>
<comment type="caution">
    <text evidence="6">The sequence shown here is derived from an EMBL/GenBank/DDBJ whole genome shotgun (WGS) entry which is preliminary data.</text>
</comment>
<evidence type="ECO:0000313" key="6">
    <source>
        <dbReference type="EMBL" id="CAK8678989.1"/>
    </source>
</evidence>
<evidence type="ECO:0000256" key="1">
    <source>
        <dbReference type="ARBA" id="ARBA00006484"/>
    </source>
</evidence>
<evidence type="ECO:0000256" key="5">
    <source>
        <dbReference type="RuleBase" id="RU000363"/>
    </source>
</evidence>
<evidence type="ECO:0000256" key="3">
    <source>
        <dbReference type="ARBA" id="ARBA00023002"/>
    </source>
</evidence>
<dbReference type="InterPro" id="IPR036291">
    <property type="entry name" value="NAD(P)-bd_dom_sf"/>
</dbReference>
<dbReference type="Pfam" id="PF00106">
    <property type="entry name" value="adh_short"/>
    <property type="match status" value="1"/>
</dbReference>
<name>A0ABP0FH26_CLALP</name>
<proteinExistence type="inferred from homology"/>
<evidence type="ECO:0000256" key="2">
    <source>
        <dbReference type="ARBA" id="ARBA00022857"/>
    </source>
</evidence>
<dbReference type="PANTHER" id="PTHR43963">
    <property type="entry name" value="CARBONYL REDUCTASE 1-RELATED"/>
    <property type="match status" value="1"/>
</dbReference>
<dbReference type="PRINTS" id="PR00081">
    <property type="entry name" value="GDHRDH"/>
</dbReference>
<dbReference type="InterPro" id="IPR045313">
    <property type="entry name" value="CBR1-like"/>
</dbReference>
<evidence type="ECO:0000256" key="4">
    <source>
        <dbReference type="ARBA" id="ARBA00026118"/>
    </source>
</evidence>
<dbReference type="InterPro" id="IPR002347">
    <property type="entry name" value="SDR_fam"/>
</dbReference>
<dbReference type="Proteomes" id="UP001642483">
    <property type="component" value="Unassembled WGS sequence"/>
</dbReference>
<dbReference type="PRINTS" id="PR00080">
    <property type="entry name" value="SDRFAMILY"/>
</dbReference>
<dbReference type="SUPFAM" id="SSF51735">
    <property type="entry name" value="NAD(P)-binding Rossmann-fold domains"/>
    <property type="match status" value="1"/>
</dbReference>
<dbReference type="EMBL" id="CAWYQH010000057">
    <property type="protein sequence ID" value="CAK8678989.1"/>
    <property type="molecule type" value="Genomic_DNA"/>
</dbReference>
<protein>
    <recommendedName>
        <fullName evidence="4">carbonyl reductase (NADPH)</fullName>
        <ecNumber evidence="4">1.1.1.184</ecNumber>
    </recommendedName>
</protein>
<dbReference type="PANTHER" id="PTHR43963:SF4">
    <property type="entry name" value="CARBONYL REDUCTASE (NADPH)"/>
    <property type="match status" value="1"/>
</dbReference>
<comment type="similarity">
    <text evidence="1 5">Belongs to the short-chain dehydrogenases/reductases (SDR) family.</text>
</comment>
<evidence type="ECO:0000313" key="7">
    <source>
        <dbReference type="Proteomes" id="UP001642483"/>
    </source>
</evidence>